<dbReference type="EMBL" id="GG663736">
    <property type="protein sequence ID" value="EEH59989.1"/>
    <property type="molecule type" value="Genomic_DNA"/>
</dbReference>
<keyword evidence="3" id="KW-1185">Reference proteome</keyword>
<protein>
    <submittedName>
        <fullName evidence="2">Predicted protein</fullName>
    </submittedName>
</protein>
<gene>
    <name evidence="2" type="ORF">MICPUCDRAFT_65193</name>
</gene>
<feature type="region of interest" description="Disordered" evidence="1">
    <location>
        <begin position="1"/>
        <end position="40"/>
    </location>
</feature>
<dbReference type="GeneID" id="9682058"/>
<organism evidence="3">
    <name type="scientific">Micromonas pusilla (strain CCMP1545)</name>
    <name type="common">Picoplanktonic green alga</name>
    <dbReference type="NCBI Taxonomy" id="564608"/>
    <lineage>
        <taxon>Eukaryota</taxon>
        <taxon>Viridiplantae</taxon>
        <taxon>Chlorophyta</taxon>
        <taxon>Mamiellophyceae</taxon>
        <taxon>Mamiellales</taxon>
        <taxon>Mamiellaceae</taxon>
        <taxon>Micromonas</taxon>
    </lineage>
</organism>
<dbReference type="RefSeq" id="XP_003056613.1">
    <property type="nucleotide sequence ID" value="XM_003056567.1"/>
</dbReference>
<evidence type="ECO:0000256" key="1">
    <source>
        <dbReference type="SAM" id="MobiDB-lite"/>
    </source>
</evidence>
<accession>C1MLR1</accession>
<name>C1MLR1_MICPC</name>
<evidence type="ECO:0000313" key="3">
    <source>
        <dbReference type="Proteomes" id="UP000001876"/>
    </source>
</evidence>
<reference evidence="2 3" key="1">
    <citation type="journal article" date="2009" name="Science">
        <title>Green evolution and dynamic adaptations revealed by genomes of the marine picoeukaryotes Micromonas.</title>
        <authorList>
            <person name="Worden A.Z."/>
            <person name="Lee J.H."/>
            <person name="Mock T."/>
            <person name="Rouze P."/>
            <person name="Simmons M.P."/>
            <person name="Aerts A.L."/>
            <person name="Allen A.E."/>
            <person name="Cuvelier M.L."/>
            <person name="Derelle E."/>
            <person name="Everett M.V."/>
            <person name="Foulon E."/>
            <person name="Grimwood J."/>
            <person name="Gundlach H."/>
            <person name="Henrissat B."/>
            <person name="Napoli C."/>
            <person name="McDonald S.M."/>
            <person name="Parker M.S."/>
            <person name="Rombauts S."/>
            <person name="Salamov A."/>
            <person name="Von Dassow P."/>
            <person name="Badger J.H."/>
            <person name="Coutinho P.M."/>
            <person name="Demir E."/>
            <person name="Dubchak I."/>
            <person name="Gentemann C."/>
            <person name="Eikrem W."/>
            <person name="Gready J.E."/>
            <person name="John U."/>
            <person name="Lanier W."/>
            <person name="Lindquist E.A."/>
            <person name="Lucas S."/>
            <person name="Mayer K.F."/>
            <person name="Moreau H."/>
            <person name="Not F."/>
            <person name="Otillar R."/>
            <person name="Panaud O."/>
            <person name="Pangilinan J."/>
            <person name="Paulsen I."/>
            <person name="Piegu B."/>
            <person name="Poliakov A."/>
            <person name="Robbens S."/>
            <person name="Schmutz J."/>
            <person name="Toulza E."/>
            <person name="Wyss T."/>
            <person name="Zelensky A."/>
            <person name="Zhou K."/>
            <person name="Armbrust E.V."/>
            <person name="Bhattacharya D."/>
            <person name="Goodenough U.W."/>
            <person name="Van de Peer Y."/>
            <person name="Grigoriev I.V."/>
        </authorList>
    </citation>
    <scope>NUCLEOTIDE SEQUENCE [LARGE SCALE GENOMIC DNA]</scope>
    <source>
        <strain evidence="2 3">CCMP1545</strain>
    </source>
</reference>
<feature type="compositionally biased region" description="Basic residues" evidence="1">
    <location>
        <begin position="1"/>
        <end position="10"/>
    </location>
</feature>
<evidence type="ECO:0000313" key="2">
    <source>
        <dbReference type="EMBL" id="EEH59989.1"/>
    </source>
</evidence>
<dbReference type="KEGG" id="mpp:MICPUCDRAFT_65193"/>
<proteinExistence type="predicted"/>
<dbReference type="Proteomes" id="UP000001876">
    <property type="component" value="Unassembled WGS sequence"/>
</dbReference>
<sequence>MDSQRLRKLSQRIANRTAVDDSQAPAPDATQSEGDDEDDKRVKLREKYLKCAEECMQKAREAAVAGGVFVATKYARDVHNIDISNNIYIFEGR</sequence>
<dbReference type="AlphaFoldDB" id="C1MLR1"/>